<gene>
    <name evidence="1" type="ORF">OIU84_023461</name>
</gene>
<dbReference type="EMBL" id="JAPFFJ010000005">
    <property type="protein sequence ID" value="KAJ6428047.1"/>
    <property type="molecule type" value="Genomic_DNA"/>
</dbReference>
<name>A0AAD6KTA8_9ROSI</name>
<protein>
    <submittedName>
        <fullName evidence="1">Uncharacterized protein</fullName>
    </submittedName>
</protein>
<keyword evidence="2" id="KW-1185">Reference proteome</keyword>
<evidence type="ECO:0000313" key="2">
    <source>
        <dbReference type="Proteomes" id="UP001162972"/>
    </source>
</evidence>
<comment type="caution">
    <text evidence="1">The sequence shown here is derived from an EMBL/GenBank/DDBJ whole genome shotgun (WGS) entry which is preliminary data.</text>
</comment>
<accession>A0AAD6KTA8</accession>
<organism evidence="1 2">
    <name type="scientific">Salix udensis</name>
    <dbReference type="NCBI Taxonomy" id="889485"/>
    <lineage>
        <taxon>Eukaryota</taxon>
        <taxon>Viridiplantae</taxon>
        <taxon>Streptophyta</taxon>
        <taxon>Embryophyta</taxon>
        <taxon>Tracheophyta</taxon>
        <taxon>Spermatophyta</taxon>
        <taxon>Magnoliopsida</taxon>
        <taxon>eudicotyledons</taxon>
        <taxon>Gunneridae</taxon>
        <taxon>Pentapetalae</taxon>
        <taxon>rosids</taxon>
        <taxon>fabids</taxon>
        <taxon>Malpighiales</taxon>
        <taxon>Salicaceae</taxon>
        <taxon>Saliceae</taxon>
        <taxon>Salix</taxon>
    </lineage>
</organism>
<proteinExistence type="predicted"/>
<sequence>MGRSTDLLSLRKPSWLATHSIYVVGSSTDNGIHLLDFYPDPSSPCHVDYSPIEDVERPSRMNSRNKQNRFLPLSEGVTACAAHPPQRYHHSWNTAFIIAGGIPTEVFCGRLKEME</sequence>
<dbReference type="Proteomes" id="UP001162972">
    <property type="component" value="Chromosome 1"/>
</dbReference>
<dbReference type="AlphaFoldDB" id="A0AAD6KTA8"/>
<reference evidence="1 2" key="1">
    <citation type="journal article" date="2023" name="Int. J. Mol. Sci.">
        <title>De Novo Assembly and Annotation of 11 Diverse Shrub Willow (Salix) Genomes Reveals Novel Gene Organization in Sex-Linked Regions.</title>
        <authorList>
            <person name="Hyden B."/>
            <person name="Feng K."/>
            <person name="Yates T.B."/>
            <person name="Jawdy S."/>
            <person name="Cereghino C."/>
            <person name="Smart L.B."/>
            <person name="Muchero W."/>
        </authorList>
    </citation>
    <scope>NUCLEOTIDE SEQUENCE [LARGE SCALE GENOMIC DNA]</scope>
    <source>
        <tissue evidence="1">Shoot tip</tissue>
    </source>
</reference>
<evidence type="ECO:0000313" key="1">
    <source>
        <dbReference type="EMBL" id="KAJ6428047.1"/>
    </source>
</evidence>